<keyword evidence="3" id="KW-1185">Reference proteome</keyword>
<protein>
    <submittedName>
        <fullName evidence="2">Uncharacterized protein</fullName>
    </submittedName>
</protein>
<dbReference type="Proteomes" id="UP001066276">
    <property type="component" value="Chromosome 3_1"/>
</dbReference>
<comment type="caution">
    <text evidence="2">The sequence shown here is derived from an EMBL/GenBank/DDBJ whole genome shotgun (WGS) entry which is preliminary data.</text>
</comment>
<evidence type="ECO:0000313" key="3">
    <source>
        <dbReference type="Proteomes" id="UP001066276"/>
    </source>
</evidence>
<dbReference type="EMBL" id="JANPWB010000005">
    <property type="protein sequence ID" value="KAJ1187577.1"/>
    <property type="molecule type" value="Genomic_DNA"/>
</dbReference>
<reference evidence="2" key="1">
    <citation type="journal article" date="2022" name="bioRxiv">
        <title>Sequencing and chromosome-scale assembly of the giantPleurodeles waltlgenome.</title>
        <authorList>
            <person name="Brown T."/>
            <person name="Elewa A."/>
            <person name="Iarovenko S."/>
            <person name="Subramanian E."/>
            <person name="Araus A.J."/>
            <person name="Petzold A."/>
            <person name="Susuki M."/>
            <person name="Suzuki K.-i.T."/>
            <person name="Hayashi T."/>
            <person name="Toyoda A."/>
            <person name="Oliveira C."/>
            <person name="Osipova E."/>
            <person name="Leigh N.D."/>
            <person name="Simon A."/>
            <person name="Yun M.H."/>
        </authorList>
    </citation>
    <scope>NUCLEOTIDE SEQUENCE</scope>
    <source>
        <strain evidence="2">20211129_DDA</strain>
        <tissue evidence="2">Liver</tissue>
    </source>
</reference>
<gene>
    <name evidence="2" type="ORF">NDU88_004352</name>
</gene>
<feature type="region of interest" description="Disordered" evidence="1">
    <location>
        <begin position="87"/>
        <end position="108"/>
    </location>
</feature>
<accession>A0AAV7UIZ3</accession>
<evidence type="ECO:0000313" key="2">
    <source>
        <dbReference type="EMBL" id="KAJ1187577.1"/>
    </source>
</evidence>
<organism evidence="2 3">
    <name type="scientific">Pleurodeles waltl</name>
    <name type="common">Iberian ribbed newt</name>
    <dbReference type="NCBI Taxonomy" id="8319"/>
    <lineage>
        <taxon>Eukaryota</taxon>
        <taxon>Metazoa</taxon>
        <taxon>Chordata</taxon>
        <taxon>Craniata</taxon>
        <taxon>Vertebrata</taxon>
        <taxon>Euteleostomi</taxon>
        <taxon>Amphibia</taxon>
        <taxon>Batrachia</taxon>
        <taxon>Caudata</taxon>
        <taxon>Salamandroidea</taxon>
        <taxon>Salamandridae</taxon>
        <taxon>Pleurodelinae</taxon>
        <taxon>Pleurodeles</taxon>
    </lineage>
</organism>
<evidence type="ECO:0000256" key="1">
    <source>
        <dbReference type="SAM" id="MobiDB-lite"/>
    </source>
</evidence>
<proteinExistence type="predicted"/>
<dbReference type="AlphaFoldDB" id="A0AAV7UIZ3"/>
<sequence length="156" mass="17941">MLGKRYWLLIRPRVPSRDGGQASALIYTSECKVSCEPLLSPRWGRAKVQLRVQELLPQQRKMGNYPQEAACLADALNIPSRLFCAQRTQQPPPNEGVHDLRDPNTGMPKKYMKCKATEDNIWTRMHKGSPDGQYENNIEIHNCLNKCFVMMIHVFE</sequence>
<name>A0AAV7UIZ3_PLEWA</name>